<dbReference type="AlphaFoldDB" id="A0AAD7B120"/>
<dbReference type="SUPFAM" id="SSF56112">
    <property type="entry name" value="Protein kinase-like (PK-like)"/>
    <property type="match status" value="1"/>
</dbReference>
<evidence type="ECO:0000313" key="2">
    <source>
        <dbReference type="Proteomes" id="UP001221142"/>
    </source>
</evidence>
<comment type="caution">
    <text evidence="1">The sequence shown here is derived from an EMBL/GenBank/DDBJ whole genome shotgun (WGS) entry which is preliminary data.</text>
</comment>
<evidence type="ECO:0000313" key="1">
    <source>
        <dbReference type="EMBL" id="KAJ7606874.1"/>
    </source>
</evidence>
<evidence type="ECO:0008006" key="3">
    <source>
        <dbReference type="Google" id="ProtNLM"/>
    </source>
</evidence>
<dbReference type="InterPro" id="IPR011009">
    <property type="entry name" value="Kinase-like_dom_sf"/>
</dbReference>
<name>A0AAD7B120_9AGAR</name>
<accession>A0AAD7B120</accession>
<keyword evidence="2" id="KW-1185">Reference proteome</keyword>
<dbReference type="EMBL" id="JARKIF010000054">
    <property type="protein sequence ID" value="KAJ7606874.1"/>
    <property type="molecule type" value="Genomic_DNA"/>
</dbReference>
<dbReference type="Proteomes" id="UP001221142">
    <property type="component" value="Unassembled WGS sequence"/>
</dbReference>
<reference evidence="1" key="1">
    <citation type="submission" date="2023-03" db="EMBL/GenBank/DDBJ databases">
        <title>Massive genome expansion in bonnet fungi (Mycena s.s.) driven by repeated elements and novel gene families across ecological guilds.</title>
        <authorList>
            <consortium name="Lawrence Berkeley National Laboratory"/>
            <person name="Harder C.B."/>
            <person name="Miyauchi S."/>
            <person name="Viragh M."/>
            <person name="Kuo A."/>
            <person name="Thoen E."/>
            <person name="Andreopoulos B."/>
            <person name="Lu D."/>
            <person name="Skrede I."/>
            <person name="Drula E."/>
            <person name="Henrissat B."/>
            <person name="Morin E."/>
            <person name="Kohler A."/>
            <person name="Barry K."/>
            <person name="LaButti K."/>
            <person name="Morin E."/>
            <person name="Salamov A."/>
            <person name="Lipzen A."/>
            <person name="Mereny Z."/>
            <person name="Hegedus B."/>
            <person name="Baldrian P."/>
            <person name="Stursova M."/>
            <person name="Weitz H."/>
            <person name="Taylor A."/>
            <person name="Grigoriev I.V."/>
            <person name="Nagy L.G."/>
            <person name="Martin F."/>
            <person name="Kauserud H."/>
        </authorList>
    </citation>
    <scope>NUCLEOTIDE SEQUENCE</scope>
    <source>
        <strain evidence="1">9284</strain>
    </source>
</reference>
<proteinExistence type="predicted"/>
<sequence>MSLLLTWDHETTLLRSPRPGDSFTVIKEQVVSKHISVVRATDGRLAVLKLARTPDDITSLMKEAQFYKHELLHLQGKYVPVFYGIFFGTLASKFVDMHEENRQVMLAACALHKAGVIHNNLVLGDHFITVGRSIRIVDFSKAERRDGCRSGTPILYPGRGQDPYESCPELMQLESAYGMFSGRRIPEPTLVNRMDGYFPQDHPLRVIGRYVGMPV</sequence>
<organism evidence="1 2">
    <name type="scientific">Roridomyces roridus</name>
    <dbReference type="NCBI Taxonomy" id="1738132"/>
    <lineage>
        <taxon>Eukaryota</taxon>
        <taxon>Fungi</taxon>
        <taxon>Dikarya</taxon>
        <taxon>Basidiomycota</taxon>
        <taxon>Agaricomycotina</taxon>
        <taxon>Agaricomycetes</taxon>
        <taxon>Agaricomycetidae</taxon>
        <taxon>Agaricales</taxon>
        <taxon>Marasmiineae</taxon>
        <taxon>Mycenaceae</taxon>
        <taxon>Roridomyces</taxon>
    </lineage>
</organism>
<gene>
    <name evidence="1" type="ORF">FB45DRAFT_1040819</name>
</gene>
<protein>
    <recommendedName>
        <fullName evidence="3">Protein kinase domain-containing protein</fullName>
    </recommendedName>
</protein>